<organism evidence="10 11">
    <name type="scientific">Albidovulum sediminicola</name>
    <dbReference type="NCBI Taxonomy" id="2984331"/>
    <lineage>
        <taxon>Bacteria</taxon>
        <taxon>Pseudomonadati</taxon>
        <taxon>Pseudomonadota</taxon>
        <taxon>Alphaproteobacteria</taxon>
        <taxon>Rhodobacterales</taxon>
        <taxon>Paracoccaceae</taxon>
        <taxon>Albidovulum</taxon>
    </lineage>
</organism>
<dbReference type="InterPro" id="IPR001851">
    <property type="entry name" value="ABC_transp_permease"/>
</dbReference>
<dbReference type="Proteomes" id="UP001652503">
    <property type="component" value="Unassembled WGS sequence"/>
</dbReference>
<evidence type="ECO:0000256" key="5">
    <source>
        <dbReference type="ARBA" id="ARBA00022970"/>
    </source>
</evidence>
<reference evidence="10 11" key="1">
    <citation type="submission" date="2022-10" db="EMBL/GenBank/DDBJ databases">
        <title>Defluviimonas sp. nov., isolated from ocean surface water.</title>
        <authorList>
            <person name="He W."/>
            <person name="Wang L."/>
            <person name="Zhang D.-F."/>
        </authorList>
    </citation>
    <scope>NUCLEOTIDE SEQUENCE [LARGE SCALE GENOMIC DNA]</scope>
    <source>
        <strain evidence="10 11">WL0075</strain>
    </source>
</reference>
<evidence type="ECO:0000256" key="1">
    <source>
        <dbReference type="ARBA" id="ARBA00004651"/>
    </source>
</evidence>
<sequence>MAHDLGFWTLQALNALQLSMLLFLLSIGLTVIFGLMHFVNLAHGSLYALGAYFAASLAAVGGYWTGFFLAPVAVAGVGILLYSGLIKRMRKSGSMAQVLVTFGLIFALLDLTRIFWGDLALAIEVPALLDGRLGFLGVEYPTYRLFIIALGLAIFGALAFVLGRTQIGAMIRAGVDNDAMAACLGINVERLFFIVFCVGCALAGLAGAVAAPLLSVTPDMGLQILIPTLIVIVIGGLGSLKGAIAGSLIYGFVQTFGAVLAPQLASVLIYALLAAVLVIKPVGLFPAKG</sequence>
<protein>
    <submittedName>
        <fullName evidence="10">Branched-chain amino acid ABC transporter permease</fullName>
    </submittedName>
</protein>
<evidence type="ECO:0000256" key="8">
    <source>
        <dbReference type="ARBA" id="ARBA00037998"/>
    </source>
</evidence>
<keyword evidence="4 9" id="KW-0812">Transmembrane</keyword>
<keyword evidence="3" id="KW-1003">Cell membrane</keyword>
<dbReference type="CDD" id="cd06582">
    <property type="entry name" value="TM_PBP1_LivH_like"/>
    <property type="match status" value="1"/>
</dbReference>
<feature type="transmembrane region" description="Helical" evidence="9">
    <location>
        <begin position="143"/>
        <end position="162"/>
    </location>
</feature>
<evidence type="ECO:0000256" key="7">
    <source>
        <dbReference type="ARBA" id="ARBA00023136"/>
    </source>
</evidence>
<proteinExistence type="inferred from homology"/>
<comment type="caution">
    <text evidence="10">The sequence shown here is derived from an EMBL/GenBank/DDBJ whole genome shotgun (WGS) entry which is preliminary data.</text>
</comment>
<name>A0ABT2Z700_9RHOB</name>
<evidence type="ECO:0000256" key="4">
    <source>
        <dbReference type="ARBA" id="ARBA00022692"/>
    </source>
</evidence>
<evidence type="ECO:0000256" key="6">
    <source>
        <dbReference type="ARBA" id="ARBA00022989"/>
    </source>
</evidence>
<evidence type="ECO:0000256" key="2">
    <source>
        <dbReference type="ARBA" id="ARBA00022448"/>
    </source>
</evidence>
<keyword evidence="11" id="KW-1185">Reference proteome</keyword>
<comment type="similarity">
    <text evidence="8">Belongs to the binding-protein-dependent transport system permease family. LivHM subfamily.</text>
</comment>
<feature type="transmembrane region" description="Helical" evidence="9">
    <location>
        <begin position="70"/>
        <end position="86"/>
    </location>
</feature>
<keyword evidence="2" id="KW-0813">Transport</keyword>
<accession>A0ABT2Z700</accession>
<keyword evidence="5" id="KW-0029">Amino-acid transport</keyword>
<dbReference type="Pfam" id="PF02653">
    <property type="entry name" value="BPD_transp_2"/>
    <property type="match status" value="1"/>
</dbReference>
<comment type="subcellular location">
    <subcellularLocation>
        <location evidence="1">Cell membrane</location>
        <topology evidence="1">Multi-pass membrane protein</topology>
    </subcellularLocation>
</comment>
<keyword evidence="6 9" id="KW-1133">Transmembrane helix</keyword>
<gene>
    <name evidence="10" type="ORF">OE647_19365</name>
</gene>
<dbReference type="PANTHER" id="PTHR11795">
    <property type="entry name" value="BRANCHED-CHAIN AMINO ACID TRANSPORT SYSTEM PERMEASE PROTEIN LIVH"/>
    <property type="match status" value="1"/>
</dbReference>
<feature type="transmembrane region" description="Helical" evidence="9">
    <location>
        <begin position="220"/>
        <end position="240"/>
    </location>
</feature>
<feature type="transmembrane region" description="Helical" evidence="9">
    <location>
        <begin position="252"/>
        <end position="279"/>
    </location>
</feature>
<evidence type="ECO:0000313" key="11">
    <source>
        <dbReference type="Proteomes" id="UP001652503"/>
    </source>
</evidence>
<feature type="transmembrane region" description="Helical" evidence="9">
    <location>
        <begin position="191"/>
        <end position="214"/>
    </location>
</feature>
<evidence type="ECO:0000256" key="9">
    <source>
        <dbReference type="SAM" id="Phobius"/>
    </source>
</evidence>
<dbReference type="RefSeq" id="WP_263723418.1">
    <property type="nucleotide sequence ID" value="NZ_JAOWLA010000032.1"/>
</dbReference>
<feature type="transmembrane region" description="Helical" evidence="9">
    <location>
        <begin position="20"/>
        <end position="39"/>
    </location>
</feature>
<evidence type="ECO:0000313" key="10">
    <source>
        <dbReference type="EMBL" id="MCV2866870.1"/>
    </source>
</evidence>
<evidence type="ECO:0000256" key="3">
    <source>
        <dbReference type="ARBA" id="ARBA00022475"/>
    </source>
</evidence>
<dbReference type="PANTHER" id="PTHR11795:SF442">
    <property type="entry name" value="ABC TRANSPORTER ATP-BINDING PROTEIN"/>
    <property type="match status" value="1"/>
</dbReference>
<keyword evidence="7 9" id="KW-0472">Membrane</keyword>
<feature type="transmembrane region" description="Helical" evidence="9">
    <location>
        <begin position="98"/>
        <end position="123"/>
    </location>
</feature>
<dbReference type="InterPro" id="IPR052157">
    <property type="entry name" value="BCAA_transport_permease"/>
</dbReference>
<dbReference type="EMBL" id="JAOWLA010000032">
    <property type="protein sequence ID" value="MCV2866870.1"/>
    <property type="molecule type" value="Genomic_DNA"/>
</dbReference>